<feature type="region of interest" description="Disordered" evidence="3">
    <location>
        <begin position="285"/>
        <end position="309"/>
    </location>
</feature>
<dbReference type="Proteomes" id="UP000199546">
    <property type="component" value="Unassembled WGS sequence"/>
</dbReference>
<dbReference type="InterPro" id="IPR027805">
    <property type="entry name" value="Transposase_HTH_dom"/>
</dbReference>
<dbReference type="STRING" id="1296565.SAMN05660657_05348"/>
<dbReference type="InterPro" id="IPR027806">
    <property type="entry name" value="HARBI1_dom"/>
</dbReference>
<evidence type="ECO:0000256" key="1">
    <source>
        <dbReference type="ARBA" id="ARBA00001968"/>
    </source>
</evidence>
<dbReference type="Pfam" id="PF13359">
    <property type="entry name" value="DDE_Tnp_4"/>
    <property type="match status" value="1"/>
</dbReference>
<evidence type="ECO:0000259" key="5">
    <source>
        <dbReference type="Pfam" id="PF13613"/>
    </source>
</evidence>
<reference evidence="7" key="1">
    <citation type="submission" date="2016-10" db="EMBL/GenBank/DDBJ databases">
        <authorList>
            <person name="Varghese N."/>
            <person name="Submissions S."/>
        </authorList>
    </citation>
    <scope>NUCLEOTIDE SEQUENCE [LARGE SCALE GENOMIC DNA]</scope>
    <source>
        <strain evidence="7">DSM 46136</strain>
    </source>
</reference>
<feature type="domain" description="Transposase Helix-turn-helix" evidence="5">
    <location>
        <begin position="44"/>
        <end position="94"/>
    </location>
</feature>
<dbReference type="Pfam" id="PF13613">
    <property type="entry name" value="HTH_Tnp_4"/>
    <property type="match status" value="1"/>
</dbReference>
<evidence type="ECO:0000256" key="2">
    <source>
        <dbReference type="ARBA" id="ARBA00022723"/>
    </source>
</evidence>
<proteinExistence type="predicted"/>
<keyword evidence="6" id="KW-0255">Endonuclease</keyword>
<accession>A0A1I7D699</accession>
<organism evidence="6 7">
    <name type="scientific">Geodermatophilus amargosae</name>
    <dbReference type="NCBI Taxonomy" id="1296565"/>
    <lineage>
        <taxon>Bacteria</taxon>
        <taxon>Bacillati</taxon>
        <taxon>Actinomycetota</taxon>
        <taxon>Actinomycetes</taxon>
        <taxon>Geodermatophilales</taxon>
        <taxon>Geodermatophilaceae</taxon>
        <taxon>Geodermatophilus</taxon>
    </lineage>
</organism>
<evidence type="ECO:0000313" key="6">
    <source>
        <dbReference type="EMBL" id="SFU07094.1"/>
    </source>
</evidence>
<evidence type="ECO:0000259" key="4">
    <source>
        <dbReference type="Pfam" id="PF13359"/>
    </source>
</evidence>
<gene>
    <name evidence="6" type="ORF">SAMN05660657_05348</name>
</gene>
<evidence type="ECO:0000313" key="7">
    <source>
        <dbReference type="Proteomes" id="UP000199546"/>
    </source>
</evidence>
<keyword evidence="6" id="KW-0540">Nuclease</keyword>
<sequence>MTGLSREVLAELVAELGPRWQARQDARLTDRPRRRAVGAGARYRLVFIDRLLATLVHLRHGVTHDVLACWFGVSRSTITRAVGEVRPLLTERGCTVEGGLRLRTLADVVAHLGASGQLGLLDATEVRVRRPAAHKAGRARFVSGKARANTVKALVITDAEGRLLFCGQTRPGSIHDLTQVRQAGLVELLALIPGITLLADAGYQGLSTQTAGAVITPRPARRRNQIPIFPAVAAAHEAERRAHASQRIRVEHGISHLKNWRALSRHLGRREHLDTMLPAVAGLVSSQERAPRPDQLHRAPRALPAGTAA</sequence>
<keyword evidence="2" id="KW-0479">Metal-binding</keyword>
<dbReference type="AlphaFoldDB" id="A0A1I7D699"/>
<protein>
    <submittedName>
        <fullName evidence="6">Helix-turn-helix of DDE superfamily endonuclease</fullName>
    </submittedName>
</protein>
<evidence type="ECO:0000256" key="3">
    <source>
        <dbReference type="SAM" id="MobiDB-lite"/>
    </source>
</evidence>
<keyword evidence="6" id="KW-0378">Hydrolase</keyword>
<dbReference type="GO" id="GO:0004519">
    <property type="term" value="F:endonuclease activity"/>
    <property type="evidence" value="ECO:0007669"/>
    <property type="project" value="UniProtKB-KW"/>
</dbReference>
<dbReference type="GO" id="GO:0046872">
    <property type="term" value="F:metal ion binding"/>
    <property type="evidence" value="ECO:0007669"/>
    <property type="project" value="UniProtKB-KW"/>
</dbReference>
<dbReference type="EMBL" id="FPBA01000035">
    <property type="protein sequence ID" value="SFU07094.1"/>
    <property type="molecule type" value="Genomic_DNA"/>
</dbReference>
<name>A0A1I7D699_9ACTN</name>
<comment type="cofactor">
    <cofactor evidence="1">
        <name>a divalent metal cation</name>
        <dbReference type="ChEBI" id="CHEBI:60240"/>
    </cofactor>
</comment>
<dbReference type="PANTHER" id="PTHR23080">
    <property type="entry name" value="THAP DOMAIN PROTEIN"/>
    <property type="match status" value="1"/>
</dbReference>
<keyword evidence="7" id="KW-1185">Reference proteome</keyword>
<feature type="domain" description="DDE Tnp4" evidence="4">
    <location>
        <begin position="121"/>
        <end position="284"/>
    </location>
</feature>
<dbReference type="RefSeq" id="WP_245785011.1">
    <property type="nucleotide sequence ID" value="NZ_FPBA01000035.1"/>
</dbReference>